<evidence type="ECO:0000313" key="3">
    <source>
        <dbReference type="Proteomes" id="UP000288246"/>
    </source>
</evidence>
<dbReference type="InterPro" id="IPR015422">
    <property type="entry name" value="PyrdxlP-dep_Trfase_small"/>
</dbReference>
<dbReference type="Pfam" id="PF00266">
    <property type="entry name" value="Aminotran_5"/>
    <property type="match status" value="1"/>
</dbReference>
<feature type="domain" description="Aminotransferase class V" evidence="1">
    <location>
        <begin position="84"/>
        <end position="313"/>
    </location>
</feature>
<name>A0A401UY70_9CELL</name>
<dbReference type="PANTHER" id="PTHR43586:SF21">
    <property type="entry name" value="PYRIDOXAL PHOSPHATE (PLP)-DEPENDENT ASPARTATE AMINOTRANSFERASE SUPERFAMILY"/>
    <property type="match status" value="1"/>
</dbReference>
<evidence type="ECO:0000313" key="2">
    <source>
        <dbReference type="EMBL" id="GCD19618.1"/>
    </source>
</evidence>
<dbReference type="Gene3D" id="3.40.640.10">
    <property type="entry name" value="Type I PLP-dependent aspartate aminotransferase-like (Major domain)"/>
    <property type="match status" value="1"/>
</dbReference>
<dbReference type="Proteomes" id="UP000288246">
    <property type="component" value="Unassembled WGS sequence"/>
</dbReference>
<dbReference type="EMBL" id="BHYL01000084">
    <property type="protein sequence ID" value="GCD19618.1"/>
    <property type="molecule type" value="Genomic_DNA"/>
</dbReference>
<keyword evidence="2" id="KW-0808">Transferase</keyword>
<keyword evidence="2" id="KW-0032">Aminotransferase</keyword>
<accession>A0A401UY70</accession>
<dbReference type="Gene3D" id="3.90.1150.10">
    <property type="entry name" value="Aspartate Aminotransferase, domain 1"/>
    <property type="match status" value="1"/>
</dbReference>
<dbReference type="PANTHER" id="PTHR43586">
    <property type="entry name" value="CYSTEINE DESULFURASE"/>
    <property type="match status" value="1"/>
</dbReference>
<comment type="caution">
    <text evidence="2">The sequence shown here is derived from an EMBL/GenBank/DDBJ whole genome shotgun (WGS) entry which is preliminary data.</text>
</comment>
<gene>
    <name evidence="2" type="ORF">CTKZ_11800</name>
</gene>
<dbReference type="InterPro" id="IPR015424">
    <property type="entry name" value="PyrdxlP-dep_Trfase"/>
</dbReference>
<dbReference type="InterPro" id="IPR000192">
    <property type="entry name" value="Aminotrans_V_dom"/>
</dbReference>
<reference evidence="2 3" key="1">
    <citation type="submission" date="2018-11" db="EMBL/GenBank/DDBJ databases">
        <title>Draft genome sequence of Cellulomonas takizawaensis strain TKZ-21.</title>
        <authorList>
            <person name="Yamamura H."/>
            <person name="Hayashi T."/>
            <person name="Hamada M."/>
            <person name="Serisawa Y."/>
            <person name="Matsuyama K."/>
            <person name="Nakagawa Y."/>
            <person name="Otoguro M."/>
            <person name="Yanagida F."/>
            <person name="Hayakawa M."/>
        </authorList>
    </citation>
    <scope>NUCLEOTIDE SEQUENCE [LARGE SCALE GENOMIC DNA]</scope>
    <source>
        <strain evidence="2 3">TKZ-21</strain>
    </source>
</reference>
<dbReference type="InterPro" id="IPR015421">
    <property type="entry name" value="PyrdxlP-dep_Trfase_major"/>
</dbReference>
<proteinExistence type="predicted"/>
<sequence>MCGGAARVTIGLMTTDARTAPTGTTTSTTDPLTTLRAAIDRVPGYLDAATCGLPPRATADAMRAGIDAWQAGRIDMAAYDDAVDRSRAAYARIVGVDTSSVAIGAQASSLVGLVAASVPDGAEVVVVDGDFASVVFPFLVHADRGVTVRQVPLEELAASVDPSTAVVAFSLVQSRDGRVADADAVVAAARAVGALTVCDATQAVGWFPVDAGRFDVTVGAAYKWLAGPRGAAFLTVADTARERLRPLSAGWYAGEEIWRSIYGPEMTLAGDARRFDVSPAWLVWLGTAPAVEAFATVDPHDVRAYDVALADAFRGGVGLGPGGSAIVSLPDDDAGTLRAALTDAGCRVAGRGGGVRLAFHVWNDTDDVARALTAVEPHLPG</sequence>
<dbReference type="SUPFAM" id="SSF53383">
    <property type="entry name" value="PLP-dependent transferases"/>
    <property type="match status" value="1"/>
</dbReference>
<organism evidence="2 3">
    <name type="scientific">Cellulomonas algicola</name>
    <dbReference type="NCBI Taxonomy" id="2071633"/>
    <lineage>
        <taxon>Bacteria</taxon>
        <taxon>Bacillati</taxon>
        <taxon>Actinomycetota</taxon>
        <taxon>Actinomycetes</taxon>
        <taxon>Micrococcales</taxon>
        <taxon>Cellulomonadaceae</taxon>
        <taxon>Cellulomonas</taxon>
    </lineage>
</organism>
<keyword evidence="3" id="KW-1185">Reference proteome</keyword>
<dbReference type="GO" id="GO:0008483">
    <property type="term" value="F:transaminase activity"/>
    <property type="evidence" value="ECO:0007669"/>
    <property type="project" value="UniProtKB-KW"/>
</dbReference>
<dbReference type="AlphaFoldDB" id="A0A401UY70"/>
<protein>
    <submittedName>
        <fullName evidence="2">Aminotransferase class V</fullName>
    </submittedName>
</protein>
<evidence type="ECO:0000259" key="1">
    <source>
        <dbReference type="Pfam" id="PF00266"/>
    </source>
</evidence>